<sequence>MTYSAYAVANAFVQRAQEGRLEGLSSMKLQKLMYFAHAWHLKVRQTPLVTDIFIRWTHGPLIPCIQSQYQAYGNRPVLQTVRTLSGDSEREHWRTPVIPDWDDDAWGLVDAIIDRYGKFSARALSDLTHEPDSAWSRGEPNGSVIPNDMIRVDPTI</sequence>
<keyword evidence="3" id="KW-1185">Reference proteome</keyword>
<reference evidence="2 3" key="1">
    <citation type="journal article" date="2008" name="Int. J. Syst. Evol. Microbiol.">
        <title>Description of Roseateles aquatilis sp. nov. and Roseateles terrae sp. nov., in the class Betaproteobacteria, and emended description of the genus Roseateles.</title>
        <authorList>
            <person name="Gomila M."/>
            <person name="Bowien B."/>
            <person name="Falsen E."/>
            <person name="Moore E.R."/>
            <person name="Lalucat J."/>
        </authorList>
    </citation>
    <scope>NUCLEOTIDE SEQUENCE [LARGE SCALE GENOMIC DNA]</scope>
    <source>
        <strain evidence="2 3">CCUG 48205</strain>
    </source>
</reference>
<organism evidence="2 3">
    <name type="scientific">Roseateles aquatilis</name>
    <dbReference type="NCBI Taxonomy" id="431061"/>
    <lineage>
        <taxon>Bacteria</taxon>
        <taxon>Pseudomonadati</taxon>
        <taxon>Pseudomonadota</taxon>
        <taxon>Betaproteobacteria</taxon>
        <taxon>Burkholderiales</taxon>
        <taxon>Sphaerotilaceae</taxon>
        <taxon>Roseateles</taxon>
    </lineage>
</organism>
<proteinExistence type="predicted"/>
<name>A0A246J5A3_9BURK</name>
<comment type="caution">
    <text evidence="2">The sequence shown here is derived from an EMBL/GenBank/DDBJ whole genome shotgun (WGS) entry which is preliminary data.</text>
</comment>
<dbReference type="OrthoDB" id="9799173at2"/>
<dbReference type="AlphaFoldDB" id="A0A246J5A3"/>
<evidence type="ECO:0000313" key="2">
    <source>
        <dbReference type="EMBL" id="OWQ87702.1"/>
    </source>
</evidence>
<dbReference type="RefSeq" id="WP_088386191.1">
    <property type="nucleotide sequence ID" value="NZ_NIOF01000008.1"/>
</dbReference>
<accession>A0A246J5A3</accession>
<protein>
    <recommendedName>
        <fullName evidence="1">Antitoxin SocA-like Panacea domain-containing protein</fullName>
    </recommendedName>
</protein>
<evidence type="ECO:0000313" key="3">
    <source>
        <dbReference type="Proteomes" id="UP000197468"/>
    </source>
</evidence>
<dbReference type="Pfam" id="PF13274">
    <property type="entry name" value="SocA_Panacea"/>
    <property type="match status" value="1"/>
</dbReference>
<dbReference type="Proteomes" id="UP000197468">
    <property type="component" value="Unassembled WGS sequence"/>
</dbReference>
<evidence type="ECO:0000259" key="1">
    <source>
        <dbReference type="Pfam" id="PF13274"/>
    </source>
</evidence>
<dbReference type="EMBL" id="NIOF01000008">
    <property type="protein sequence ID" value="OWQ87702.1"/>
    <property type="molecule type" value="Genomic_DNA"/>
</dbReference>
<gene>
    <name evidence="2" type="ORF">CDN99_17565</name>
</gene>
<dbReference type="InterPro" id="IPR025272">
    <property type="entry name" value="SocA_Panacea"/>
</dbReference>
<feature type="domain" description="Antitoxin SocA-like Panacea" evidence="1">
    <location>
        <begin position="29"/>
        <end position="135"/>
    </location>
</feature>